<dbReference type="SUPFAM" id="SSF110069">
    <property type="entry name" value="ApaG-like"/>
    <property type="match status" value="1"/>
</dbReference>
<dbReference type="Gene3D" id="2.60.40.1470">
    <property type="entry name" value="ApaG domain"/>
    <property type="match status" value="1"/>
</dbReference>
<evidence type="ECO:0000313" key="1">
    <source>
        <dbReference type="EMBL" id="KAK4756200.1"/>
    </source>
</evidence>
<dbReference type="PANTHER" id="PTHR47463:SF2">
    <property type="entry name" value="F-BOX PROTEIN SKIP16"/>
    <property type="match status" value="1"/>
</dbReference>
<proteinExistence type="predicted"/>
<dbReference type="EMBL" id="JAXIOK010000013">
    <property type="protein sequence ID" value="KAK4756200.1"/>
    <property type="molecule type" value="Genomic_DNA"/>
</dbReference>
<accession>A0AAN7Q3N7</accession>
<comment type="caution">
    <text evidence="1">The sequence shown here is derived from an EMBL/GenBank/DDBJ whole genome shotgun (WGS) entry which is preliminary data.</text>
</comment>
<organism evidence="1 2">
    <name type="scientific">Trapa incisa</name>
    <dbReference type="NCBI Taxonomy" id="236973"/>
    <lineage>
        <taxon>Eukaryota</taxon>
        <taxon>Viridiplantae</taxon>
        <taxon>Streptophyta</taxon>
        <taxon>Embryophyta</taxon>
        <taxon>Tracheophyta</taxon>
        <taxon>Spermatophyta</taxon>
        <taxon>Magnoliopsida</taxon>
        <taxon>eudicotyledons</taxon>
        <taxon>Gunneridae</taxon>
        <taxon>Pentapetalae</taxon>
        <taxon>rosids</taxon>
        <taxon>malvids</taxon>
        <taxon>Myrtales</taxon>
        <taxon>Lythraceae</taxon>
        <taxon>Trapa</taxon>
    </lineage>
</organism>
<dbReference type="AlphaFoldDB" id="A0AAN7Q3N7"/>
<dbReference type="InterPro" id="IPR036767">
    <property type="entry name" value="ApaG_sf"/>
</dbReference>
<evidence type="ECO:0000313" key="2">
    <source>
        <dbReference type="Proteomes" id="UP001345219"/>
    </source>
</evidence>
<reference evidence="1 2" key="1">
    <citation type="journal article" date="2023" name="Hortic Res">
        <title>Pangenome of water caltrop reveals structural variations and asymmetric subgenome divergence after allopolyploidization.</title>
        <authorList>
            <person name="Zhang X."/>
            <person name="Chen Y."/>
            <person name="Wang L."/>
            <person name="Yuan Y."/>
            <person name="Fang M."/>
            <person name="Shi L."/>
            <person name="Lu R."/>
            <person name="Comes H.P."/>
            <person name="Ma Y."/>
            <person name="Chen Y."/>
            <person name="Huang G."/>
            <person name="Zhou Y."/>
            <person name="Zheng Z."/>
            <person name="Qiu Y."/>
        </authorList>
    </citation>
    <scope>NUCLEOTIDE SEQUENCE [LARGE SCALE GENOMIC DNA]</scope>
    <source>
        <tissue evidence="1">Roots</tissue>
    </source>
</reference>
<dbReference type="PANTHER" id="PTHR47463">
    <property type="entry name" value="F-BOX PROTEIN SKIP16"/>
    <property type="match status" value="1"/>
</dbReference>
<keyword evidence="2" id="KW-1185">Reference proteome</keyword>
<sequence length="62" mass="6922">MEMVFGKGGKEFVYESCSYQPTSRGSIEGSFDFIPGRLTKPEGSSFLAEVARVPFHLPRCIF</sequence>
<dbReference type="Proteomes" id="UP001345219">
    <property type="component" value="Chromosome 6"/>
</dbReference>
<name>A0AAN7Q3N7_9MYRT</name>
<gene>
    <name evidence="1" type="ORF">SAY87_006327</name>
</gene>
<protein>
    <submittedName>
        <fullName evidence="1">Uncharacterized protein</fullName>
    </submittedName>
</protein>